<dbReference type="OrthoDB" id="9942173at2"/>
<comment type="caution">
    <text evidence="3">The sequence shown here is derived from an EMBL/GenBank/DDBJ whole genome shotgun (WGS) entry which is preliminary data.</text>
</comment>
<dbReference type="Proteomes" id="UP000094761">
    <property type="component" value="Unassembled WGS sequence"/>
</dbReference>
<evidence type="ECO:0000313" key="3">
    <source>
        <dbReference type="EMBL" id="OAM97858.1"/>
    </source>
</evidence>
<organism evidence="3 4">
    <name type="scientific">Vibrio europaeus</name>
    <dbReference type="NCBI Taxonomy" id="300876"/>
    <lineage>
        <taxon>Bacteria</taxon>
        <taxon>Pseudomonadati</taxon>
        <taxon>Pseudomonadota</taxon>
        <taxon>Gammaproteobacteria</taxon>
        <taxon>Vibrionales</taxon>
        <taxon>Vibrionaceae</taxon>
        <taxon>Vibrio</taxon>
        <taxon>Vibrio oreintalis group</taxon>
    </lineage>
</organism>
<evidence type="ECO:0000313" key="2">
    <source>
        <dbReference type="EMBL" id="MDC5739275.1"/>
    </source>
</evidence>
<dbReference type="EMBL" id="LUAX01000007">
    <property type="protein sequence ID" value="OAM97858.1"/>
    <property type="molecule type" value="Genomic_DNA"/>
</dbReference>
<keyword evidence="1" id="KW-1133">Transmembrane helix</keyword>
<gene>
    <name evidence="3" type="ORF">AZ468_20220</name>
    <name evidence="2" type="ORF">OPW20_04320</name>
</gene>
<feature type="transmembrane region" description="Helical" evidence="1">
    <location>
        <begin position="45"/>
        <end position="63"/>
    </location>
</feature>
<name>A0A178J8J8_9VIBR</name>
<evidence type="ECO:0000313" key="4">
    <source>
        <dbReference type="Proteomes" id="UP000094761"/>
    </source>
</evidence>
<reference evidence="2" key="2">
    <citation type="submission" date="2022-11" db="EMBL/GenBank/DDBJ databases">
        <title>Role of the vibriolysin VemA secreted by the emergent pathogen Vibrio europaeus in the colonization of Manila clam mucus.</title>
        <authorList>
            <person name="Martinez C."/>
            <person name="Rodriguez S."/>
            <person name="Vences A."/>
            <person name="Barja J.L."/>
            <person name="Toranzo A.E."/>
            <person name="Dubert J."/>
        </authorList>
    </citation>
    <scope>NUCLEOTIDE SEQUENCE</scope>
    <source>
        <strain evidence="2">3454</strain>
    </source>
</reference>
<dbReference type="AlphaFoldDB" id="A0A178J8J8"/>
<evidence type="ECO:0000256" key="1">
    <source>
        <dbReference type="SAM" id="Phobius"/>
    </source>
</evidence>
<accession>A0A178J8J8</accession>
<dbReference type="GeneID" id="78078055"/>
<proteinExistence type="predicted"/>
<keyword evidence="5" id="KW-1185">Reference proteome</keyword>
<sequence length="68" mass="7833">MNIAVVLGLALIAFTIWDLVKEETDTILILDWWGWFDVSKASHPIAYWFIIAFQFGLGVYFLYQGFSA</sequence>
<protein>
    <submittedName>
        <fullName evidence="3">Uncharacterized protein</fullName>
    </submittedName>
</protein>
<keyword evidence="1" id="KW-0472">Membrane</keyword>
<dbReference type="RefSeq" id="WP_069669025.1">
    <property type="nucleotide sequence ID" value="NZ_JAPFIM010000018.1"/>
</dbReference>
<reference evidence="3 4" key="1">
    <citation type="submission" date="2016-03" db="EMBL/GenBank/DDBJ databases">
        <title>Draft genome sequence of the Vibrio tubiashii subs. europaeus.</title>
        <authorList>
            <person name="Spinard E."/>
            <person name="Dubert J."/>
            <person name="Nelson D.R."/>
            <person name="Barja J.L."/>
        </authorList>
    </citation>
    <scope>NUCLEOTIDE SEQUENCE [LARGE SCALE GENOMIC DNA]</scope>
    <source>
        <strain evidence="4">PP-638</strain>
        <strain evidence="3">PP2-638</strain>
    </source>
</reference>
<evidence type="ECO:0000313" key="5">
    <source>
        <dbReference type="Proteomes" id="UP001150001"/>
    </source>
</evidence>
<dbReference type="EMBL" id="JAPFIT010000010">
    <property type="protein sequence ID" value="MDC5739275.1"/>
    <property type="molecule type" value="Genomic_DNA"/>
</dbReference>
<keyword evidence="1" id="KW-0812">Transmembrane</keyword>
<dbReference type="Proteomes" id="UP001150001">
    <property type="component" value="Unassembled WGS sequence"/>
</dbReference>